<comment type="caution">
    <text evidence="1">The sequence shown here is derived from an EMBL/GenBank/DDBJ whole genome shotgun (WGS) entry which is preliminary data.</text>
</comment>
<proteinExistence type="predicted"/>
<organism evidence="1 2">
    <name type="scientific">Entomophthora muscae</name>
    <dbReference type="NCBI Taxonomy" id="34485"/>
    <lineage>
        <taxon>Eukaryota</taxon>
        <taxon>Fungi</taxon>
        <taxon>Fungi incertae sedis</taxon>
        <taxon>Zoopagomycota</taxon>
        <taxon>Entomophthoromycotina</taxon>
        <taxon>Entomophthoromycetes</taxon>
        <taxon>Entomophthorales</taxon>
        <taxon>Entomophthoraceae</taxon>
        <taxon>Entomophthora</taxon>
    </lineage>
</organism>
<name>A0ACC2UU73_9FUNG</name>
<evidence type="ECO:0000313" key="2">
    <source>
        <dbReference type="Proteomes" id="UP001165960"/>
    </source>
</evidence>
<keyword evidence="2" id="KW-1185">Reference proteome</keyword>
<dbReference type="EMBL" id="QTSX02000007">
    <property type="protein sequence ID" value="KAJ9090378.1"/>
    <property type="molecule type" value="Genomic_DNA"/>
</dbReference>
<reference evidence="1" key="1">
    <citation type="submission" date="2022-04" db="EMBL/GenBank/DDBJ databases">
        <title>Genome of the entomopathogenic fungus Entomophthora muscae.</title>
        <authorList>
            <person name="Elya C."/>
            <person name="Lovett B.R."/>
            <person name="Lee E."/>
            <person name="Macias A.M."/>
            <person name="Hajek A.E."/>
            <person name="De Bivort B.L."/>
            <person name="Kasson M.T."/>
            <person name="De Fine Licht H.H."/>
            <person name="Stajich J.E."/>
        </authorList>
    </citation>
    <scope>NUCLEOTIDE SEQUENCE</scope>
    <source>
        <strain evidence="1">Berkeley</strain>
    </source>
</reference>
<accession>A0ACC2UU73</accession>
<sequence length="166" mass="18835">MEDFLVDFLILAACYTPISGLGHLLDTRFWIELPIMRWSSLDHYKQRMWACCILVMATIWCELDTKLSIGSHQRRGDAPAEMVEEDKEYVPRQTQPVAISKRVTRSSSQHYACHGTIISVEVPSRCIPQTVTKDISNNNLTSKEEVDVSKKSNKAEEVSSSDNSDQ</sequence>
<evidence type="ECO:0000313" key="1">
    <source>
        <dbReference type="EMBL" id="KAJ9090378.1"/>
    </source>
</evidence>
<dbReference type="Proteomes" id="UP001165960">
    <property type="component" value="Unassembled WGS sequence"/>
</dbReference>
<protein>
    <submittedName>
        <fullName evidence="1">Uncharacterized protein</fullName>
    </submittedName>
</protein>
<gene>
    <name evidence="1" type="ORF">DSO57_1003114</name>
</gene>